<organism evidence="2 3">
    <name type="scientific">Paenibacillus plantarum</name>
    <dbReference type="NCBI Taxonomy" id="2654975"/>
    <lineage>
        <taxon>Bacteria</taxon>
        <taxon>Bacillati</taxon>
        <taxon>Bacillota</taxon>
        <taxon>Bacilli</taxon>
        <taxon>Bacillales</taxon>
        <taxon>Paenibacillaceae</taxon>
        <taxon>Paenibacillus</taxon>
    </lineage>
</organism>
<name>A0ABX1XKG6_9BACL</name>
<comment type="caution">
    <text evidence="2">The sequence shown here is derived from an EMBL/GenBank/DDBJ whole genome shotgun (WGS) entry which is preliminary data.</text>
</comment>
<protein>
    <submittedName>
        <fullName evidence="2">Uncharacterized protein</fullName>
    </submittedName>
</protein>
<accession>A0ABX1XKG6</accession>
<proteinExistence type="predicted"/>
<keyword evidence="3" id="KW-1185">Reference proteome</keyword>
<evidence type="ECO:0000256" key="1">
    <source>
        <dbReference type="SAM" id="MobiDB-lite"/>
    </source>
</evidence>
<sequence>MPFQTNVPTLEKLLIQFENIGGPEMYGPEGIVILLALWRKSSKLGWKDSFQMTNTELQVQTGIKSRETINTHRTKLMKDGLMEYTPPPRGQARGEYKLNFHFIDTGEVVQNMDHLADNFLKAVGEPVQNMDHFHQIEGKPVQKLDHLTDTVLKILIDRLIDGLDDEQLKLRCGVLTTAVGSFSTGQIRLDTSSVTQRAVEVERYFNQRKGRLQGSPLDWEHAMMVAREPIPMEFILFGIDLSFARHARVRRRDTDTINAFSYCQKVIFSTWDQVIKAIESGVQTTPVPPGTVSRGSTRSRNQEQMDELEKFIEEERLREQVGDC</sequence>
<feature type="region of interest" description="Disordered" evidence="1">
    <location>
        <begin position="283"/>
        <end position="304"/>
    </location>
</feature>
<dbReference type="EMBL" id="WHNY01000075">
    <property type="protein sequence ID" value="NOU68360.1"/>
    <property type="molecule type" value="Genomic_DNA"/>
</dbReference>
<evidence type="ECO:0000313" key="3">
    <source>
        <dbReference type="Proteomes" id="UP000653578"/>
    </source>
</evidence>
<gene>
    <name evidence="2" type="ORF">GC096_30495</name>
</gene>
<evidence type="ECO:0000313" key="2">
    <source>
        <dbReference type="EMBL" id="NOU68360.1"/>
    </source>
</evidence>
<dbReference type="Proteomes" id="UP000653578">
    <property type="component" value="Unassembled WGS sequence"/>
</dbReference>
<dbReference type="RefSeq" id="WP_171635640.1">
    <property type="nucleotide sequence ID" value="NZ_WHNY01000075.1"/>
</dbReference>
<reference evidence="2 3" key="1">
    <citation type="submission" date="2019-10" db="EMBL/GenBank/DDBJ databases">
        <title>Description of Paenibacillus humi sp. nov.</title>
        <authorList>
            <person name="Carlier A."/>
            <person name="Qi S."/>
        </authorList>
    </citation>
    <scope>NUCLEOTIDE SEQUENCE [LARGE SCALE GENOMIC DNA]</scope>
    <source>
        <strain evidence="2 3">LMG 31461</strain>
    </source>
</reference>